<name>A0A9D3ZLV3_9ROSI</name>
<keyword evidence="2" id="KW-0472">Membrane</keyword>
<keyword evidence="2" id="KW-0812">Transmembrane</keyword>
<dbReference type="GO" id="GO:0016020">
    <property type="term" value="C:membrane"/>
    <property type="evidence" value="ECO:0007669"/>
    <property type="project" value="UniProtKB-ARBA"/>
</dbReference>
<dbReference type="AlphaFoldDB" id="A0A9D3ZLV3"/>
<reference evidence="3 4" key="1">
    <citation type="journal article" date="2021" name="Plant Biotechnol. J.">
        <title>Multi-omics assisted identification of the key and species-specific regulatory components of drought-tolerant mechanisms in Gossypium stocksii.</title>
        <authorList>
            <person name="Yu D."/>
            <person name="Ke L."/>
            <person name="Zhang D."/>
            <person name="Wu Y."/>
            <person name="Sun Y."/>
            <person name="Mei J."/>
            <person name="Sun J."/>
            <person name="Sun Y."/>
        </authorList>
    </citation>
    <scope>NUCLEOTIDE SEQUENCE [LARGE SCALE GENOMIC DNA]</scope>
    <source>
        <strain evidence="4">cv. E1</strain>
        <tissue evidence="3">Leaf</tissue>
    </source>
</reference>
<keyword evidence="4" id="KW-1185">Reference proteome</keyword>
<feature type="transmembrane region" description="Helical" evidence="2">
    <location>
        <begin position="29"/>
        <end position="49"/>
    </location>
</feature>
<feature type="non-terminal residue" evidence="3">
    <location>
        <position position="1"/>
    </location>
</feature>
<keyword evidence="2" id="KW-1133">Transmembrane helix</keyword>
<dbReference type="EMBL" id="JAIQCV010000011">
    <property type="protein sequence ID" value="KAH1046727.1"/>
    <property type="molecule type" value="Genomic_DNA"/>
</dbReference>
<organism evidence="3 4">
    <name type="scientific">Gossypium stocksii</name>
    <dbReference type="NCBI Taxonomy" id="47602"/>
    <lineage>
        <taxon>Eukaryota</taxon>
        <taxon>Viridiplantae</taxon>
        <taxon>Streptophyta</taxon>
        <taxon>Embryophyta</taxon>
        <taxon>Tracheophyta</taxon>
        <taxon>Spermatophyta</taxon>
        <taxon>Magnoliopsida</taxon>
        <taxon>eudicotyledons</taxon>
        <taxon>Gunneridae</taxon>
        <taxon>Pentapetalae</taxon>
        <taxon>rosids</taxon>
        <taxon>malvids</taxon>
        <taxon>Malvales</taxon>
        <taxon>Malvaceae</taxon>
        <taxon>Malvoideae</taxon>
        <taxon>Gossypium</taxon>
    </lineage>
</organism>
<evidence type="ECO:0000256" key="2">
    <source>
        <dbReference type="SAM" id="Phobius"/>
    </source>
</evidence>
<sequence>DSYAGEWCDGQSHGVGVQTSADWEFKSGLNMYLATTISVMEITSWLFLFQ</sequence>
<feature type="non-terminal residue" evidence="3">
    <location>
        <position position="50"/>
    </location>
</feature>
<keyword evidence="1" id="KW-0677">Repeat</keyword>
<accession>A0A9D3ZLV3</accession>
<evidence type="ECO:0000313" key="3">
    <source>
        <dbReference type="EMBL" id="KAH1046727.1"/>
    </source>
</evidence>
<dbReference type="InterPro" id="IPR003409">
    <property type="entry name" value="MORN"/>
</dbReference>
<evidence type="ECO:0000313" key="4">
    <source>
        <dbReference type="Proteomes" id="UP000828251"/>
    </source>
</evidence>
<proteinExistence type="predicted"/>
<evidence type="ECO:0000256" key="1">
    <source>
        <dbReference type="ARBA" id="ARBA00022737"/>
    </source>
</evidence>
<dbReference type="SMART" id="SM00698">
    <property type="entry name" value="MORN"/>
    <property type="match status" value="1"/>
</dbReference>
<comment type="caution">
    <text evidence="3">The sequence shown here is derived from an EMBL/GenBank/DDBJ whole genome shotgun (WGS) entry which is preliminary data.</text>
</comment>
<dbReference type="Proteomes" id="UP000828251">
    <property type="component" value="Unassembled WGS sequence"/>
</dbReference>
<protein>
    <submittedName>
        <fullName evidence="3">Uncharacterized protein</fullName>
    </submittedName>
</protein>
<gene>
    <name evidence="3" type="ORF">J1N35_037511</name>
</gene>